<dbReference type="GO" id="GO:0008270">
    <property type="term" value="F:zinc ion binding"/>
    <property type="evidence" value="ECO:0007669"/>
    <property type="project" value="InterPro"/>
</dbReference>
<dbReference type="RefSeq" id="XP_022456733.1">
    <property type="nucleotide sequence ID" value="XM_022605246.1"/>
</dbReference>
<dbReference type="PANTHER" id="PTHR31313">
    <property type="entry name" value="TY1 ENHANCER ACTIVATOR"/>
    <property type="match status" value="1"/>
</dbReference>
<dbReference type="InterPro" id="IPR036864">
    <property type="entry name" value="Zn2-C6_fun-type_DNA-bd_sf"/>
</dbReference>
<dbReference type="InterPro" id="IPR007219">
    <property type="entry name" value="XnlR_reg_dom"/>
</dbReference>
<dbReference type="GO" id="GO:0003677">
    <property type="term" value="F:DNA binding"/>
    <property type="evidence" value="ECO:0007669"/>
    <property type="project" value="UniProtKB-KW"/>
</dbReference>
<evidence type="ECO:0000256" key="1">
    <source>
        <dbReference type="ARBA" id="ARBA00004123"/>
    </source>
</evidence>
<accession>W6MJP6</accession>
<feature type="domain" description="Zn(2)-C6 fungal-type" evidence="9">
    <location>
        <begin position="16"/>
        <end position="47"/>
    </location>
</feature>
<keyword evidence="7" id="KW-0539">Nucleus</keyword>
<evidence type="ECO:0000313" key="10">
    <source>
        <dbReference type="EMBL" id="CDK24717.1"/>
    </source>
</evidence>
<evidence type="ECO:0000256" key="3">
    <source>
        <dbReference type="ARBA" id="ARBA00022833"/>
    </source>
</evidence>
<evidence type="ECO:0000256" key="5">
    <source>
        <dbReference type="ARBA" id="ARBA00023125"/>
    </source>
</evidence>
<protein>
    <recommendedName>
        <fullName evidence="9">Zn(2)-C6 fungal-type domain-containing protein</fullName>
    </recommendedName>
</protein>
<evidence type="ECO:0000256" key="2">
    <source>
        <dbReference type="ARBA" id="ARBA00022723"/>
    </source>
</evidence>
<dbReference type="InterPro" id="IPR051615">
    <property type="entry name" value="Transcr_Regulatory_Elem"/>
</dbReference>
<evidence type="ECO:0000259" key="9">
    <source>
        <dbReference type="PROSITE" id="PS50048"/>
    </source>
</evidence>
<keyword evidence="5" id="KW-0238">DNA-binding</keyword>
<evidence type="ECO:0000313" key="11">
    <source>
        <dbReference type="Proteomes" id="UP000019384"/>
    </source>
</evidence>
<dbReference type="Pfam" id="PF00172">
    <property type="entry name" value="Zn_clus"/>
    <property type="match status" value="1"/>
</dbReference>
<dbReference type="SMART" id="SM00066">
    <property type="entry name" value="GAL4"/>
    <property type="match status" value="1"/>
</dbReference>
<dbReference type="Pfam" id="PF04082">
    <property type="entry name" value="Fungal_trans"/>
    <property type="match status" value="1"/>
</dbReference>
<evidence type="ECO:0000256" key="4">
    <source>
        <dbReference type="ARBA" id="ARBA00023015"/>
    </source>
</evidence>
<gene>
    <name evidence="10" type="ORF">KUCA_T00000683001</name>
</gene>
<dbReference type="PANTHER" id="PTHR31313:SF81">
    <property type="entry name" value="TY1 ENHANCER ACTIVATOR"/>
    <property type="match status" value="1"/>
</dbReference>
<dbReference type="PROSITE" id="PS50048">
    <property type="entry name" value="ZN2_CY6_FUNGAL_2"/>
    <property type="match status" value="1"/>
</dbReference>
<name>W6MJP6_9ASCO</name>
<dbReference type="OrthoDB" id="2428527at2759"/>
<dbReference type="Gene3D" id="4.10.240.10">
    <property type="entry name" value="Zn(2)-C6 fungal-type DNA-binding domain"/>
    <property type="match status" value="1"/>
</dbReference>
<dbReference type="AlphaFoldDB" id="W6MJP6"/>
<dbReference type="GO" id="GO:0005634">
    <property type="term" value="C:nucleus"/>
    <property type="evidence" value="ECO:0007669"/>
    <property type="project" value="UniProtKB-SubCell"/>
</dbReference>
<keyword evidence="2" id="KW-0479">Metal-binding</keyword>
<reference evidence="10" key="1">
    <citation type="submission" date="2013-12" db="EMBL/GenBank/DDBJ databases">
        <authorList>
            <person name="Genoscope - CEA"/>
        </authorList>
    </citation>
    <scope>NUCLEOTIDE SEQUENCE</scope>
    <source>
        <strain evidence="10">CBS 1993</strain>
    </source>
</reference>
<feature type="region of interest" description="Disordered" evidence="8">
    <location>
        <begin position="643"/>
        <end position="663"/>
    </location>
</feature>
<dbReference type="Proteomes" id="UP000019384">
    <property type="component" value="Unassembled WGS sequence"/>
</dbReference>
<dbReference type="InterPro" id="IPR001138">
    <property type="entry name" value="Zn2Cys6_DnaBD"/>
</dbReference>
<dbReference type="CDD" id="cd12148">
    <property type="entry name" value="fungal_TF_MHR"/>
    <property type="match status" value="1"/>
</dbReference>
<dbReference type="EMBL" id="HG793125">
    <property type="protein sequence ID" value="CDK24717.1"/>
    <property type="molecule type" value="Genomic_DNA"/>
</dbReference>
<sequence length="663" mass="76077">MESASGKRQARILSTACSFCRKRKRKCDGHQPCSNCIKYKNERNCEFASDQDKRKWKYDSAYVDYLDVKSDILHQYAAELIKNNPEKAQKMNVDINKLYPPMPKLSRSVTSLPFGVNSSALEEIVSTAWRVRKDDKGKTEFYGPLSGRQQVIEQDDDKPSELESTGTDVTFTNSAFRSHLLDLFELHFGFYFYISELTLSEMREWSFPNQELDKHLLLCAVFSYAALYSDHKHTSGAFLAEAEAVALSACRGQLNYRVLQALLILSCYELGMAHDSVSWLFDAMCASQTQFMGLHLGEGQRPDDPISFSNQIVSMSPVKSALFWSIILQDRFITTVLGRGCRIQYFRIQAPFYSPRLSLEAGGDLALSESTFALHSKLWYIHDRSMSQIYSFKADYLHNSHRLILVKQGFSSLQVLYNSFPEKALLKPDTTDRRVLLLHLSYYVVLILLHRSYLSQSPADIMSVLIQDCDKAARLVQRFNYLYGFDQAPYFAGYLIFQCAMFDLFVMANQDEHIKKGSAERMGIYVRGLLSFGKVWRRGVKDIRVLSLLADKWNVVFPLLKEAEALTRSVGEASTPASMDDLKENIQKFDEQFQPYHDHIYNNLKVEDETEMPHPPEFMDTFNFSFAGEDNSMMTPSLTEEDRRTYFSRPPPPSSQWTGNFFG</sequence>
<proteinExistence type="predicted"/>
<keyword evidence="3" id="KW-0862">Zinc</keyword>
<organism evidence="10 11">
    <name type="scientific">Kuraishia capsulata CBS 1993</name>
    <dbReference type="NCBI Taxonomy" id="1382522"/>
    <lineage>
        <taxon>Eukaryota</taxon>
        <taxon>Fungi</taxon>
        <taxon>Dikarya</taxon>
        <taxon>Ascomycota</taxon>
        <taxon>Saccharomycotina</taxon>
        <taxon>Pichiomycetes</taxon>
        <taxon>Pichiales</taxon>
        <taxon>Pichiaceae</taxon>
        <taxon>Kuraishia</taxon>
    </lineage>
</organism>
<dbReference type="CDD" id="cd00067">
    <property type="entry name" value="GAL4"/>
    <property type="match status" value="1"/>
</dbReference>
<dbReference type="SUPFAM" id="SSF57701">
    <property type="entry name" value="Zn2/Cys6 DNA-binding domain"/>
    <property type="match status" value="1"/>
</dbReference>
<dbReference type="GO" id="GO:0006351">
    <property type="term" value="P:DNA-templated transcription"/>
    <property type="evidence" value="ECO:0007669"/>
    <property type="project" value="InterPro"/>
</dbReference>
<dbReference type="STRING" id="1382522.W6MJP6"/>
<comment type="subcellular location">
    <subcellularLocation>
        <location evidence="1">Nucleus</location>
    </subcellularLocation>
</comment>
<dbReference type="PROSITE" id="PS00463">
    <property type="entry name" value="ZN2_CY6_FUNGAL_1"/>
    <property type="match status" value="1"/>
</dbReference>
<keyword evidence="6" id="KW-0804">Transcription</keyword>
<evidence type="ECO:0000256" key="8">
    <source>
        <dbReference type="SAM" id="MobiDB-lite"/>
    </source>
</evidence>
<evidence type="ECO:0000256" key="6">
    <source>
        <dbReference type="ARBA" id="ARBA00023163"/>
    </source>
</evidence>
<keyword evidence="4" id="KW-0805">Transcription regulation</keyword>
<reference evidence="10" key="2">
    <citation type="submission" date="2014-02" db="EMBL/GenBank/DDBJ databases">
        <title>Complete DNA sequence of /Kuraishia capsulata/ illustrates novel genomic features among budding yeasts (/Saccharomycotina/).</title>
        <authorList>
            <person name="Morales L."/>
            <person name="Noel B."/>
            <person name="Porcel B."/>
            <person name="Marcet-Houben M."/>
            <person name="Hullo M-F."/>
            <person name="Sacerdot C."/>
            <person name="Tekaia F."/>
            <person name="Leh-Louis V."/>
            <person name="Despons L."/>
            <person name="Khanna V."/>
            <person name="Aury J-M."/>
            <person name="Barbe V."/>
            <person name="Couloux A."/>
            <person name="Labadie K."/>
            <person name="Pelletier E."/>
            <person name="Souciet J-L."/>
            <person name="Boekhout T."/>
            <person name="Gabaldon T."/>
            <person name="Wincker P."/>
            <person name="Dujon B."/>
        </authorList>
    </citation>
    <scope>NUCLEOTIDE SEQUENCE</scope>
    <source>
        <strain evidence="10">CBS 1993</strain>
    </source>
</reference>
<evidence type="ECO:0000256" key="7">
    <source>
        <dbReference type="ARBA" id="ARBA00023242"/>
    </source>
</evidence>
<dbReference type="GeneID" id="34518121"/>
<dbReference type="HOGENOM" id="CLU_014921_1_0_1"/>
<keyword evidence="11" id="KW-1185">Reference proteome</keyword>
<dbReference type="GO" id="GO:0000981">
    <property type="term" value="F:DNA-binding transcription factor activity, RNA polymerase II-specific"/>
    <property type="evidence" value="ECO:0007669"/>
    <property type="project" value="InterPro"/>
</dbReference>